<feature type="region of interest" description="Disordered" evidence="8">
    <location>
        <begin position="1"/>
        <end position="22"/>
    </location>
</feature>
<dbReference type="PANTHER" id="PTHR42718:SF46">
    <property type="entry name" value="BLR6921 PROTEIN"/>
    <property type="match status" value="1"/>
</dbReference>
<feature type="domain" description="Major facilitator superfamily (MFS) profile" evidence="10">
    <location>
        <begin position="33"/>
        <end position="490"/>
    </location>
</feature>
<dbReference type="InterPro" id="IPR004638">
    <property type="entry name" value="EmrB-like"/>
</dbReference>
<organism evidence="11 12">
    <name type="scientific">Streptomyces coffeae</name>
    <dbReference type="NCBI Taxonomy" id="621382"/>
    <lineage>
        <taxon>Bacteria</taxon>
        <taxon>Bacillati</taxon>
        <taxon>Actinomycetota</taxon>
        <taxon>Actinomycetes</taxon>
        <taxon>Kitasatosporales</taxon>
        <taxon>Streptomycetaceae</taxon>
        <taxon>Streptomyces</taxon>
    </lineage>
</organism>
<evidence type="ECO:0000313" key="11">
    <source>
        <dbReference type="EMBL" id="MBL1097852.1"/>
    </source>
</evidence>
<keyword evidence="4 9" id="KW-0812">Transmembrane</keyword>
<evidence type="ECO:0000256" key="7">
    <source>
        <dbReference type="ARBA" id="ARBA00023251"/>
    </source>
</evidence>
<dbReference type="InterPro" id="IPR011701">
    <property type="entry name" value="MFS"/>
</dbReference>
<dbReference type="PROSITE" id="PS50850">
    <property type="entry name" value="MFS"/>
    <property type="match status" value="1"/>
</dbReference>
<evidence type="ECO:0000256" key="3">
    <source>
        <dbReference type="ARBA" id="ARBA00022475"/>
    </source>
</evidence>
<dbReference type="SUPFAM" id="SSF103473">
    <property type="entry name" value="MFS general substrate transporter"/>
    <property type="match status" value="1"/>
</dbReference>
<evidence type="ECO:0000259" key="10">
    <source>
        <dbReference type="PROSITE" id="PS50850"/>
    </source>
</evidence>
<dbReference type="Proteomes" id="UP000634229">
    <property type="component" value="Unassembled WGS sequence"/>
</dbReference>
<accession>A0ABS1ND21</accession>
<reference evidence="11 12" key="1">
    <citation type="submission" date="2021-01" db="EMBL/GenBank/DDBJ databases">
        <title>WGS of actinomycetes isolated from Thailand.</title>
        <authorList>
            <person name="Thawai C."/>
        </authorList>
    </citation>
    <scope>NUCLEOTIDE SEQUENCE [LARGE SCALE GENOMIC DNA]</scope>
    <source>
        <strain evidence="11 12">CA1R205</strain>
    </source>
</reference>
<feature type="transmembrane region" description="Helical" evidence="9">
    <location>
        <begin position="366"/>
        <end position="384"/>
    </location>
</feature>
<feature type="transmembrane region" description="Helical" evidence="9">
    <location>
        <begin position="430"/>
        <end position="451"/>
    </location>
</feature>
<feature type="transmembrane region" description="Helical" evidence="9">
    <location>
        <begin position="333"/>
        <end position="354"/>
    </location>
</feature>
<evidence type="ECO:0000256" key="1">
    <source>
        <dbReference type="ARBA" id="ARBA00004651"/>
    </source>
</evidence>
<sequence length="491" mass="50380">MSKSEEVVLARPPAEGGHEGGAAQGASTSLFALGSTLSLGAVLALLSTTLVSVGMGVLAQEFSAGLPTVQWVSTANLLALAVTIPVAGWAMDRFGEKSLWQASLAVYLVGCVAAGLAPTVGVLITARVVQGIGAAMFEPIMLAMLARAAGPGRVTRVMSLVQIPITMAPVFGPVVGGALLDQFDWRWLFWCNVPAGLLCAALAHRLLPRDAPRASSRDRSLDVAGLVLLSGGLAALMLGLSQAASTGEGAAGRTASTAAHLVVPLSLACGVLLLAAYAVHALRTRKVPLLDLRLFAAGRFPVCVLAAFLFGASVYGAMFLLPLFFQQAGEFDAWTSGLLLAPQGLGTVLVLPVVGRLTARFGPRAVVFSGMAVAGLGTVSYTWCDAREDLPLLVVTLLIRGVGLGVTLAPALATGFAGVAPESVGRASSIMIAAIQLGGSVGTALLAVVLQQQLSVHPTVDDAFGFAFWWTLGLCALGTVTALFLPRHSLD</sequence>
<dbReference type="InterPro" id="IPR020846">
    <property type="entry name" value="MFS_dom"/>
</dbReference>
<keyword evidence="5 9" id="KW-1133">Transmembrane helix</keyword>
<feature type="transmembrane region" description="Helical" evidence="9">
    <location>
        <begin position="187"/>
        <end position="207"/>
    </location>
</feature>
<keyword evidence="2" id="KW-0813">Transport</keyword>
<dbReference type="NCBIfam" id="TIGR00711">
    <property type="entry name" value="efflux_EmrB"/>
    <property type="match status" value="1"/>
</dbReference>
<feature type="transmembrane region" description="Helical" evidence="9">
    <location>
        <begin position="390"/>
        <end position="418"/>
    </location>
</feature>
<feature type="transmembrane region" description="Helical" evidence="9">
    <location>
        <begin position="300"/>
        <end position="321"/>
    </location>
</feature>
<evidence type="ECO:0000256" key="8">
    <source>
        <dbReference type="SAM" id="MobiDB-lite"/>
    </source>
</evidence>
<name>A0ABS1ND21_9ACTN</name>
<feature type="transmembrane region" description="Helical" evidence="9">
    <location>
        <begin position="219"/>
        <end position="238"/>
    </location>
</feature>
<feature type="transmembrane region" description="Helical" evidence="9">
    <location>
        <begin position="104"/>
        <end position="126"/>
    </location>
</feature>
<feature type="transmembrane region" description="Helical" evidence="9">
    <location>
        <begin position="157"/>
        <end position="175"/>
    </location>
</feature>
<feature type="transmembrane region" description="Helical" evidence="9">
    <location>
        <begin position="71"/>
        <end position="92"/>
    </location>
</feature>
<feature type="transmembrane region" description="Helical" evidence="9">
    <location>
        <begin position="463"/>
        <end position="485"/>
    </location>
</feature>
<gene>
    <name evidence="11" type="ORF">JK363_14455</name>
</gene>
<dbReference type="Gene3D" id="1.20.1250.20">
    <property type="entry name" value="MFS general substrate transporter like domains"/>
    <property type="match status" value="2"/>
</dbReference>
<dbReference type="EMBL" id="JAERRF010000007">
    <property type="protein sequence ID" value="MBL1097852.1"/>
    <property type="molecule type" value="Genomic_DNA"/>
</dbReference>
<protein>
    <submittedName>
        <fullName evidence="11">DHA2 family efflux MFS transporter permease subunit</fullName>
    </submittedName>
</protein>
<feature type="transmembrane region" description="Helical" evidence="9">
    <location>
        <begin position="258"/>
        <end position="279"/>
    </location>
</feature>
<dbReference type="InterPro" id="IPR036259">
    <property type="entry name" value="MFS_trans_sf"/>
</dbReference>
<evidence type="ECO:0000256" key="5">
    <source>
        <dbReference type="ARBA" id="ARBA00022989"/>
    </source>
</evidence>
<evidence type="ECO:0000256" key="9">
    <source>
        <dbReference type="SAM" id="Phobius"/>
    </source>
</evidence>
<evidence type="ECO:0000313" key="12">
    <source>
        <dbReference type="Proteomes" id="UP000634229"/>
    </source>
</evidence>
<evidence type="ECO:0000256" key="6">
    <source>
        <dbReference type="ARBA" id="ARBA00023136"/>
    </source>
</evidence>
<dbReference type="PANTHER" id="PTHR42718">
    <property type="entry name" value="MAJOR FACILITATOR SUPERFAMILY MULTIDRUG TRANSPORTER MFSC"/>
    <property type="match status" value="1"/>
</dbReference>
<dbReference type="RefSeq" id="WP_201875268.1">
    <property type="nucleotide sequence ID" value="NZ_JAERRF010000007.1"/>
</dbReference>
<proteinExistence type="predicted"/>
<keyword evidence="6 9" id="KW-0472">Membrane</keyword>
<keyword evidence="12" id="KW-1185">Reference proteome</keyword>
<comment type="subcellular location">
    <subcellularLocation>
        <location evidence="1">Cell membrane</location>
        <topology evidence="1">Multi-pass membrane protein</topology>
    </subcellularLocation>
</comment>
<keyword evidence="7" id="KW-0046">Antibiotic resistance</keyword>
<evidence type="ECO:0000256" key="4">
    <source>
        <dbReference type="ARBA" id="ARBA00022692"/>
    </source>
</evidence>
<dbReference type="Pfam" id="PF07690">
    <property type="entry name" value="MFS_1"/>
    <property type="match status" value="1"/>
</dbReference>
<evidence type="ECO:0000256" key="2">
    <source>
        <dbReference type="ARBA" id="ARBA00022448"/>
    </source>
</evidence>
<feature type="transmembrane region" description="Helical" evidence="9">
    <location>
        <begin position="132"/>
        <end position="150"/>
    </location>
</feature>
<feature type="transmembrane region" description="Helical" evidence="9">
    <location>
        <begin position="37"/>
        <end position="59"/>
    </location>
</feature>
<comment type="caution">
    <text evidence="11">The sequence shown here is derived from an EMBL/GenBank/DDBJ whole genome shotgun (WGS) entry which is preliminary data.</text>
</comment>
<dbReference type="PRINTS" id="PR01036">
    <property type="entry name" value="TCRTETB"/>
</dbReference>
<keyword evidence="3" id="KW-1003">Cell membrane</keyword>